<evidence type="ECO:0000313" key="8">
    <source>
        <dbReference type="Proteomes" id="UP000315995"/>
    </source>
</evidence>
<keyword evidence="3 7" id="KW-0418">Kinase</keyword>
<accession>A0A5B8Y9I3</accession>
<dbReference type="Proteomes" id="UP000315995">
    <property type="component" value="Chromosome"/>
</dbReference>
<dbReference type="AlphaFoldDB" id="A0A4Y6PTZ0"/>
<organism evidence="7 8">
    <name type="scientific">Persicimonas caeni</name>
    <dbReference type="NCBI Taxonomy" id="2292766"/>
    <lineage>
        <taxon>Bacteria</taxon>
        <taxon>Deltaproteobacteria</taxon>
        <taxon>Bradymonadales</taxon>
        <taxon>Bradymonadaceae</taxon>
        <taxon>Persicimonas</taxon>
    </lineage>
</organism>
<feature type="compositionally biased region" description="Basic and acidic residues" evidence="5">
    <location>
        <begin position="651"/>
        <end position="661"/>
    </location>
</feature>
<feature type="compositionally biased region" description="Acidic residues" evidence="5">
    <location>
        <begin position="500"/>
        <end position="511"/>
    </location>
</feature>
<feature type="compositionally biased region" description="Low complexity" evidence="5">
    <location>
        <begin position="419"/>
        <end position="439"/>
    </location>
</feature>
<feature type="compositionally biased region" description="Basic and acidic residues" evidence="5">
    <location>
        <begin position="623"/>
        <end position="637"/>
    </location>
</feature>
<proteinExistence type="predicted"/>
<dbReference type="InterPro" id="IPR008271">
    <property type="entry name" value="Ser/Thr_kinase_AS"/>
</dbReference>
<keyword evidence="1" id="KW-0808">Transferase</keyword>
<feature type="region of interest" description="Disordered" evidence="5">
    <location>
        <begin position="500"/>
        <end position="532"/>
    </location>
</feature>
<dbReference type="PANTHER" id="PTHR43289">
    <property type="entry name" value="MITOGEN-ACTIVATED PROTEIN KINASE KINASE KINASE 20-RELATED"/>
    <property type="match status" value="1"/>
</dbReference>
<reference evidence="7 8" key="1">
    <citation type="submission" date="2019-06" db="EMBL/GenBank/DDBJ databases">
        <title>Persicimonas caeni gen. nov., sp. nov., a predatory bacterium isolated from solar saltern.</title>
        <authorList>
            <person name="Wang S."/>
        </authorList>
    </citation>
    <scope>NUCLEOTIDE SEQUENCE [LARGE SCALE GENOMIC DNA]</scope>
    <source>
        <strain evidence="7 8">YN101</strain>
    </source>
</reference>
<evidence type="ECO:0000256" key="3">
    <source>
        <dbReference type="ARBA" id="ARBA00022777"/>
    </source>
</evidence>
<dbReference type="PANTHER" id="PTHR43289:SF6">
    <property type="entry name" value="SERINE_THREONINE-PROTEIN KINASE NEKL-3"/>
    <property type="match status" value="1"/>
</dbReference>
<feature type="compositionally biased region" description="Low complexity" evidence="5">
    <location>
        <begin position="519"/>
        <end position="532"/>
    </location>
</feature>
<dbReference type="Gene3D" id="3.30.200.20">
    <property type="entry name" value="Phosphorylase Kinase, domain 1"/>
    <property type="match status" value="1"/>
</dbReference>
<dbReference type="GO" id="GO:0005524">
    <property type="term" value="F:ATP binding"/>
    <property type="evidence" value="ECO:0007669"/>
    <property type="project" value="UniProtKB-KW"/>
</dbReference>
<keyword evidence="4" id="KW-0067">ATP-binding</keyword>
<sequence>MSGLDSPARNMSGWRMATSEQAKLDRLKMPDIGDLLDGRYRIQAVLATGGMGVVLRAEQLPMERPVAIKLLHPHIAAGNEKLLGRFEQEVRLAKLLNHPNTIRLYDFGESSEGLVYVAMEFLDGRDLKRLIAEEGCLPVGRAVEITRQMLDGLAEAHAHDFIHRDLKPSNVFVTENRRGEDVVKLLDFGIAKSLDGSDVDLTGSGSICGTPGYVAPEYLQSESLEKASDIYAVGLILLEMLIGQRVFKGDGAVQTMMMHLQIDPDIPPEIERTPLAPIIRKATCKRPEERYADADQMLQALEAIIEELPQDLRVDGYESPQSQGVSEKAVTPPPKVEKKLAGGSESTSLEEDSSASIPEPEPTPISVANHQSGPHSLEPPQPKADSSALSPPPLKLPKPSVSKRPAPKPPVSKPPVPKPAQSEPSQSEPSQSEPSQSEPAKQGEPVRAAVPEGETGELGVDDADFFAADSNKKVWMIGGGASACLVIALFGFLMTDPGEAPEIDAGDDEAAAAERSGEPESAADGAEAGATRALAATEDAGGDAAGADEVKKLRFDLDTDPSGATARVGEQVLGTTPLVYQVAVEELPQTVHFEQEGYAVKTTELTEESSPIVVEVLDKLDKKVERDDGARGSERAGSRRGGARNGKGRKAGGERKEKLSDDKVEKVLDEFLVE</sequence>
<evidence type="ECO:0000256" key="2">
    <source>
        <dbReference type="ARBA" id="ARBA00022741"/>
    </source>
</evidence>
<evidence type="ECO:0000256" key="5">
    <source>
        <dbReference type="SAM" id="MobiDB-lite"/>
    </source>
</evidence>
<dbReference type="InterPro" id="IPR011009">
    <property type="entry name" value="Kinase-like_dom_sf"/>
</dbReference>
<evidence type="ECO:0000259" key="6">
    <source>
        <dbReference type="PROSITE" id="PS50011"/>
    </source>
</evidence>
<dbReference type="InterPro" id="IPR000719">
    <property type="entry name" value="Prot_kinase_dom"/>
</dbReference>
<gene>
    <name evidence="7" type="ORF">FIV42_13860</name>
</gene>
<protein>
    <submittedName>
        <fullName evidence="7">Serine/threonine protein kinase</fullName>
    </submittedName>
</protein>
<evidence type="ECO:0000256" key="1">
    <source>
        <dbReference type="ARBA" id="ARBA00022679"/>
    </source>
</evidence>
<feature type="region of interest" description="Disordered" evidence="5">
    <location>
        <begin position="623"/>
        <end position="661"/>
    </location>
</feature>
<dbReference type="OrthoDB" id="9779541at2"/>
<keyword evidence="2" id="KW-0547">Nucleotide-binding</keyword>
<keyword evidence="7" id="KW-0723">Serine/threonine-protein kinase</keyword>
<dbReference type="PROSITE" id="PS50011">
    <property type="entry name" value="PROTEIN_KINASE_DOM"/>
    <property type="match status" value="1"/>
</dbReference>
<dbReference type="PROSITE" id="PS00108">
    <property type="entry name" value="PROTEIN_KINASE_ST"/>
    <property type="match status" value="1"/>
</dbReference>
<accession>A0A4Y6PTZ0</accession>
<feature type="region of interest" description="Disordered" evidence="5">
    <location>
        <begin position="315"/>
        <end position="458"/>
    </location>
</feature>
<dbReference type="CDD" id="cd14014">
    <property type="entry name" value="STKc_PknB_like"/>
    <property type="match status" value="1"/>
</dbReference>
<dbReference type="Gene3D" id="1.10.510.10">
    <property type="entry name" value="Transferase(Phosphotransferase) domain 1"/>
    <property type="match status" value="1"/>
</dbReference>
<dbReference type="SUPFAM" id="SSF56112">
    <property type="entry name" value="Protein kinase-like (PK-like)"/>
    <property type="match status" value="1"/>
</dbReference>
<dbReference type="Pfam" id="PF00069">
    <property type="entry name" value="Pkinase"/>
    <property type="match status" value="1"/>
</dbReference>
<evidence type="ECO:0000256" key="4">
    <source>
        <dbReference type="ARBA" id="ARBA00022840"/>
    </source>
</evidence>
<dbReference type="SMART" id="SM00220">
    <property type="entry name" value="S_TKc"/>
    <property type="match status" value="1"/>
</dbReference>
<feature type="domain" description="Protein kinase" evidence="6">
    <location>
        <begin position="40"/>
        <end position="305"/>
    </location>
</feature>
<dbReference type="EMBL" id="CP041186">
    <property type="protein sequence ID" value="QDG51792.1"/>
    <property type="molecule type" value="Genomic_DNA"/>
</dbReference>
<dbReference type="GO" id="GO:0004674">
    <property type="term" value="F:protein serine/threonine kinase activity"/>
    <property type="evidence" value="ECO:0007669"/>
    <property type="project" value="UniProtKB-KW"/>
</dbReference>
<feature type="compositionally biased region" description="Pro residues" evidence="5">
    <location>
        <begin position="407"/>
        <end position="418"/>
    </location>
</feature>
<keyword evidence="8" id="KW-1185">Reference proteome</keyword>
<name>A0A4Y6PTZ0_PERCE</name>
<evidence type="ECO:0000313" key="7">
    <source>
        <dbReference type="EMBL" id="QDG51792.1"/>
    </source>
</evidence>